<dbReference type="Gene3D" id="3.40.50.1820">
    <property type="entry name" value="alpha/beta hydrolase"/>
    <property type="match status" value="1"/>
</dbReference>
<evidence type="ECO:0000259" key="1">
    <source>
        <dbReference type="Pfam" id="PF12146"/>
    </source>
</evidence>
<accession>A0A1Y4SWD8</accession>
<organism evidence="2 3">
    <name type="scientific">Massilimicrobiota timonensis</name>
    <dbReference type="NCBI Taxonomy" id="1776392"/>
    <lineage>
        <taxon>Bacteria</taxon>
        <taxon>Bacillati</taxon>
        <taxon>Bacillota</taxon>
        <taxon>Erysipelotrichia</taxon>
        <taxon>Erysipelotrichales</taxon>
        <taxon>Erysipelotrichaceae</taxon>
        <taxon>Massilimicrobiota</taxon>
    </lineage>
</organism>
<dbReference type="Proteomes" id="UP000195305">
    <property type="component" value="Unassembled WGS sequence"/>
</dbReference>
<sequence length="304" mass="35970">MKRHAVFTSSMHISIHYFIYEPQVVLRVKGIVQIHHGLGEHAGRYEHFASFLASHGYVVVVSDFAGHGRSLIDFEQGYFGEHDGPIHLIEDMHRLQMIIREKYPDSPYFMLGTDLGSILIRQYMSDFGDFIEGALLLGTLSQVDFFYFKRIYLWLLKFWKGPAYKAQQYSRYIRHYLNKRVHMTNDMDWLTSDEDERKKFLDDPMAHFAYTVQGYRDMTEMIKDVNSDKSIMKIPAYLSIYIGVGENDPMNAHIQKLIQKYKKIPIEDLTFHIFKGQRHALLFEKEKKKVYQSILDWLDERTYL</sequence>
<dbReference type="EMBL" id="NFLJ01000018">
    <property type="protein sequence ID" value="OUQ34257.1"/>
    <property type="molecule type" value="Genomic_DNA"/>
</dbReference>
<reference evidence="2 3" key="1">
    <citation type="journal article" date="2018" name="BMC Genomics">
        <title>Whole genome sequencing and function prediction of 133 gut anaerobes isolated from chicken caecum in pure cultures.</title>
        <authorList>
            <person name="Medvecky M."/>
            <person name="Cejkova D."/>
            <person name="Polansky O."/>
            <person name="Karasova D."/>
            <person name="Kubasova T."/>
            <person name="Cizek A."/>
            <person name="Rychlik I."/>
        </authorList>
    </citation>
    <scope>NUCLEOTIDE SEQUENCE [LARGE SCALE GENOMIC DNA]</scope>
    <source>
        <strain evidence="2 3">An13</strain>
    </source>
</reference>
<feature type="domain" description="Serine aminopeptidase S33" evidence="1">
    <location>
        <begin position="28"/>
        <end position="286"/>
    </location>
</feature>
<dbReference type="RefSeq" id="WP_087358078.1">
    <property type="nucleotide sequence ID" value="NZ_NFLJ01000018.1"/>
</dbReference>
<dbReference type="InterPro" id="IPR029058">
    <property type="entry name" value="AB_hydrolase_fold"/>
</dbReference>
<name>A0A1Y4SWD8_9FIRM</name>
<dbReference type="InterPro" id="IPR051044">
    <property type="entry name" value="MAG_DAG_Lipase"/>
</dbReference>
<evidence type="ECO:0000313" key="2">
    <source>
        <dbReference type="EMBL" id="OUQ34257.1"/>
    </source>
</evidence>
<comment type="caution">
    <text evidence="2">The sequence shown here is derived from an EMBL/GenBank/DDBJ whole genome shotgun (WGS) entry which is preliminary data.</text>
</comment>
<evidence type="ECO:0000313" key="3">
    <source>
        <dbReference type="Proteomes" id="UP000195305"/>
    </source>
</evidence>
<protein>
    <recommendedName>
        <fullName evidence="1">Serine aminopeptidase S33 domain-containing protein</fullName>
    </recommendedName>
</protein>
<dbReference type="Pfam" id="PF12146">
    <property type="entry name" value="Hydrolase_4"/>
    <property type="match status" value="1"/>
</dbReference>
<dbReference type="InterPro" id="IPR022742">
    <property type="entry name" value="Hydrolase_4"/>
</dbReference>
<gene>
    <name evidence="2" type="ORF">B5E75_07205</name>
</gene>
<dbReference type="PANTHER" id="PTHR11614">
    <property type="entry name" value="PHOSPHOLIPASE-RELATED"/>
    <property type="match status" value="1"/>
</dbReference>
<dbReference type="AlphaFoldDB" id="A0A1Y4SWD8"/>
<dbReference type="OrthoDB" id="9806902at2"/>
<dbReference type="SUPFAM" id="SSF53474">
    <property type="entry name" value="alpha/beta-Hydrolases"/>
    <property type="match status" value="1"/>
</dbReference>
<proteinExistence type="predicted"/>
<keyword evidence="3" id="KW-1185">Reference proteome</keyword>